<feature type="compositionally biased region" description="Low complexity" evidence="1">
    <location>
        <begin position="105"/>
        <end position="124"/>
    </location>
</feature>
<organism evidence="2 3">
    <name type="scientific">Linnemannia exigua</name>
    <dbReference type="NCBI Taxonomy" id="604196"/>
    <lineage>
        <taxon>Eukaryota</taxon>
        <taxon>Fungi</taxon>
        <taxon>Fungi incertae sedis</taxon>
        <taxon>Mucoromycota</taxon>
        <taxon>Mortierellomycotina</taxon>
        <taxon>Mortierellomycetes</taxon>
        <taxon>Mortierellales</taxon>
        <taxon>Mortierellaceae</taxon>
        <taxon>Linnemannia</taxon>
    </lineage>
</organism>
<gene>
    <name evidence="2" type="ORF">BGZ95_007854</name>
</gene>
<name>A0AAD4H8S8_9FUNG</name>
<protein>
    <submittedName>
        <fullName evidence="2">Uncharacterized protein</fullName>
    </submittedName>
</protein>
<comment type="caution">
    <text evidence="2">The sequence shown here is derived from an EMBL/GenBank/DDBJ whole genome shotgun (WGS) entry which is preliminary data.</text>
</comment>
<keyword evidence="3" id="KW-1185">Reference proteome</keyword>
<feature type="region of interest" description="Disordered" evidence="1">
    <location>
        <begin position="103"/>
        <end position="131"/>
    </location>
</feature>
<feature type="compositionally biased region" description="Acidic residues" evidence="1">
    <location>
        <begin position="186"/>
        <end position="198"/>
    </location>
</feature>
<evidence type="ECO:0000313" key="2">
    <source>
        <dbReference type="EMBL" id="KAG0276199.1"/>
    </source>
</evidence>
<feature type="region of interest" description="Disordered" evidence="1">
    <location>
        <begin position="1076"/>
        <end position="1099"/>
    </location>
</feature>
<evidence type="ECO:0000256" key="1">
    <source>
        <dbReference type="SAM" id="MobiDB-lite"/>
    </source>
</evidence>
<feature type="region of interest" description="Disordered" evidence="1">
    <location>
        <begin position="169"/>
        <end position="271"/>
    </location>
</feature>
<dbReference type="EMBL" id="JAAAIL010000394">
    <property type="protein sequence ID" value="KAG0276199.1"/>
    <property type="molecule type" value="Genomic_DNA"/>
</dbReference>
<sequence length="1296" mass="144638">MATDDQPTPATYFQAFRSERDKEDILIPVVRHPTLGDLFVIWSDITDCFPGTIRIQYKNVYIPMLRDARCYRVKPHGIRYHPDIVLDVVYGDRVAAKRYIKSNSRDSTSNSNSKEIINSSEGETLGIGAGVGGTHGTVDSTLLDSANLAKETPLTGESLTAAIFHPPKALAVDDNNGNKDGGDLSGENDELENDEEYYEVGKQESDSESVTAESWNGSEETAIKPTEPAIREDANGGLVDTSPALPELEPREDTPETPPLKDSPTTPPPATKPAMELLTAGVATLTAGTKSVSIAEKKSALASIFELYKGALPYKRLSQGGQLGILDLVEHRVKDILDSRLTWSQSKHSKYFCFLPILTEDDSDSEPSTPTLEVPPELQNQITAVSTTTTATKTKITRAVSTTIAASATTASTTAAMSTTAATSTVAAGPALVDIQEVGPDTRFHLYYICDCGDIPGFEDRWYPHWNIKDGECHHLQAAGESLGHQQLEALLPFVGEYVMGVLDMLKFGVYTDNTVRFPAQMGVESQQRISLAIKFFESKGVISSEKYMAELKLKYKDAIPKSALDGLTPIAPLDVKSSSEFRRRIVKHRWEKYDEMNPYRTTEGDVRWVCLAHWYDMSPQDDWVVANKFCKNPASIKSAFKTAQGSFSSEIHTIQRAREFFDLAKRLTTTSVFRISLTWELMPEDEKEIAQAVCQLQAAALHLTVRKGTGMQDGAASGFDLGFLYLIMSSLKNPFLEVFRLMQSANKDNTKYPVNDERFNVSSSTFSPDTLALWTRPTRDQKVKAILRVTHIDQAAISVRGLSKGFQCFSELRLLAETAWKEVTIKFTDASSGVPGSDIKDVETDSMDLFRFFMQRDFCDKVAFYCGDKIESQFLYSTCLTHVRLGVSLTEDRTKIRNMIKMNTSLKSLQLENPDKDDPSQIYESCKAVMASHPSLELFEIRHLHRCGAPPSTFTWVNPNDSAKMRVRITCFEGDKIQAMFQKYAPLIEHLRIQQLQPSDSAILEKSMRAKKGPMALRRLQIQHVHLMEPAVLEDVRKIIVRSDIQVVDVTGDVLQKRSPPDHETDAAALEITDRRVAKNGGNAGKNGGNNNNSKYKDKDGDVAANVEVWVDFLLGIRSKITGIHLWGKGMSKLLDALGTRIREALDMPVLHELTLTGQWEKSLLENDWLRVVMHLKQPRDRANSIIYTDTPSKLLTVFHVSGVVITRDDWHQILCLLDYTQMVQFQIEQTNQLLPELYADILSVLPEDSPTLNQFTVDDDRSLDAEEVLQYENAVRARTSKYPILVMINGYALT</sequence>
<proteinExistence type="predicted"/>
<feature type="compositionally biased region" description="Polar residues" evidence="1">
    <location>
        <begin position="208"/>
        <end position="219"/>
    </location>
</feature>
<reference evidence="2" key="1">
    <citation type="journal article" date="2020" name="Fungal Divers.">
        <title>Resolving the Mortierellaceae phylogeny through synthesis of multi-gene phylogenetics and phylogenomics.</title>
        <authorList>
            <person name="Vandepol N."/>
            <person name="Liber J."/>
            <person name="Desiro A."/>
            <person name="Na H."/>
            <person name="Kennedy M."/>
            <person name="Barry K."/>
            <person name="Grigoriev I.V."/>
            <person name="Miller A.N."/>
            <person name="O'Donnell K."/>
            <person name="Stajich J.E."/>
            <person name="Bonito G."/>
        </authorList>
    </citation>
    <scope>NUCLEOTIDE SEQUENCE</scope>
    <source>
        <strain evidence="2">NRRL 28262</strain>
    </source>
</reference>
<dbReference type="Proteomes" id="UP001194580">
    <property type="component" value="Unassembled WGS sequence"/>
</dbReference>
<accession>A0AAD4H8S8</accession>
<evidence type="ECO:0000313" key="3">
    <source>
        <dbReference type="Proteomes" id="UP001194580"/>
    </source>
</evidence>